<keyword evidence="2" id="KW-1185">Reference proteome</keyword>
<dbReference type="Proteomes" id="UP000441754">
    <property type="component" value="Unassembled WGS sequence"/>
</dbReference>
<organism evidence="1 2">
    <name type="scientific">Larkinella terrae</name>
    <dbReference type="NCBI Taxonomy" id="2025311"/>
    <lineage>
        <taxon>Bacteria</taxon>
        <taxon>Pseudomonadati</taxon>
        <taxon>Bacteroidota</taxon>
        <taxon>Cytophagia</taxon>
        <taxon>Cytophagales</taxon>
        <taxon>Spirosomataceae</taxon>
        <taxon>Larkinella</taxon>
    </lineage>
</organism>
<dbReference type="PANTHER" id="PTHR34599">
    <property type="entry name" value="PEROXIDASE-RELATED"/>
    <property type="match status" value="1"/>
</dbReference>
<dbReference type="InterPro" id="IPR052559">
    <property type="entry name" value="V-haloperoxidase"/>
</dbReference>
<reference evidence="1 2" key="1">
    <citation type="journal article" date="2018" name="Antonie Van Leeuwenhoek">
        <title>Larkinella terrae sp. nov., isolated from soil on Jeju Island, South Korea.</title>
        <authorList>
            <person name="Ten L.N."/>
            <person name="Jeon J."/>
            <person name="Park S.J."/>
            <person name="Park S."/>
            <person name="Lee S.Y."/>
            <person name="Kim M.K."/>
            <person name="Jung H.Y."/>
        </authorList>
    </citation>
    <scope>NUCLEOTIDE SEQUENCE [LARGE SCALE GENOMIC DNA]</scope>
    <source>
        <strain evidence="1 2">KCTC 52001</strain>
    </source>
</reference>
<dbReference type="PROSITE" id="PS51257">
    <property type="entry name" value="PROKAR_LIPOPROTEIN"/>
    <property type="match status" value="1"/>
</dbReference>
<name>A0A7K0EF48_9BACT</name>
<dbReference type="CDD" id="cd03398">
    <property type="entry name" value="PAP2_haloperoxidase"/>
    <property type="match status" value="1"/>
</dbReference>
<dbReference type="EMBL" id="WJXZ01000001">
    <property type="protein sequence ID" value="MRS60201.1"/>
    <property type="molecule type" value="Genomic_DNA"/>
</dbReference>
<evidence type="ECO:0008006" key="3">
    <source>
        <dbReference type="Google" id="ProtNLM"/>
    </source>
</evidence>
<dbReference type="InterPro" id="IPR036938">
    <property type="entry name" value="PAP2/HPO_sf"/>
</dbReference>
<dbReference type="Gene3D" id="1.10.606.20">
    <property type="match status" value="1"/>
</dbReference>
<evidence type="ECO:0000313" key="2">
    <source>
        <dbReference type="Proteomes" id="UP000441754"/>
    </source>
</evidence>
<gene>
    <name evidence="1" type="ORF">GJJ30_02770</name>
</gene>
<dbReference type="RefSeq" id="WP_154172897.1">
    <property type="nucleotide sequence ID" value="NZ_WJXZ01000001.1"/>
</dbReference>
<accession>A0A7K0EF48</accession>
<sequence length="439" mass="47688">MNRSTLPQRFVRSSICLLVCLQLVSSCQDHRPLTPSVLPADVAHAWMQMHIRLTLSTTGYNSIVSNRSFGYAGITMYEAVLPGIEGSTSLLAQIGGNSLTPSKSSEQYYWPESLNAAMASLTRQFFESTSAANLKSIDSLETAYKAHFQVATSPEKLLNAETYGRQVADAIFEWSKTDGGHQAYKNVIDPTYTSPVGPGFWVPTPTASPILPHWGNNRTFIANSAVSSQPGPPTAYSEDPGSAFYAMVNEVYMTSQSLTKTDTITARFWADTPGNLNVPAHATNILSQLLVTTNQDLFKAAAAYARHGIALSDAAVSTLKTKYTYNLLRPFTYIRNVLKKSTWNPVIPTPPHPEYSAAHAVVSAASAAVLEKLFGDGYKFSDNSYASSYGVRSYNTFQEYAQEAGRSRLLGGIHYGPSISTGLTQGAKVGTMVNQLTIK</sequence>
<dbReference type="AlphaFoldDB" id="A0A7K0EF48"/>
<dbReference type="SUPFAM" id="SSF48317">
    <property type="entry name" value="Acid phosphatase/Vanadium-dependent haloperoxidase"/>
    <property type="match status" value="1"/>
</dbReference>
<dbReference type="PANTHER" id="PTHR34599:SF1">
    <property type="entry name" value="PHOSPHATIDIC ACID PHOSPHATASE TYPE 2_HALOPEROXIDASE DOMAIN-CONTAINING PROTEIN"/>
    <property type="match status" value="1"/>
</dbReference>
<proteinExistence type="predicted"/>
<protein>
    <recommendedName>
        <fullName evidence="3">Phosphatase PAP2 family protein</fullName>
    </recommendedName>
</protein>
<evidence type="ECO:0000313" key="1">
    <source>
        <dbReference type="EMBL" id="MRS60201.1"/>
    </source>
</evidence>
<dbReference type="OrthoDB" id="7793240at2"/>
<comment type="caution">
    <text evidence="1">The sequence shown here is derived from an EMBL/GenBank/DDBJ whole genome shotgun (WGS) entry which is preliminary data.</text>
</comment>